<organism evidence="2 3">
    <name type="scientific">Bradyrhizobium septentrionale</name>
    <dbReference type="NCBI Taxonomy" id="1404411"/>
    <lineage>
        <taxon>Bacteria</taxon>
        <taxon>Pseudomonadati</taxon>
        <taxon>Pseudomonadota</taxon>
        <taxon>Alphaproteobacteria</taxon>
        <taxon>Hyphomicrobiales</taxon>
        <taxon>Nitrobacteraceae</taxon>
        <taxon>Bradyrhizobium</taxon>
    </lineage>
</organism>
<dbReference type="Proteomes" id="UP001432046">
    <property type="component" value="Plasmid pBs5S5b"/>
</dbReference>
<proteinExistence type="predicted"/>
<sequence length="453" mass="50928">MTDDTILPFSFPAVHAKKVTAAFDGGRLTSNGDVMLLAMAERRLGLADNLARVFPDRRDPTRVVHSLVDMFRARMFAICCGYEDADDLDHLRSDPAFKLACGRLPDTGRDLCSQPTLSRLENAPRLRDVIRLTYTLVDAWMDSYPREPASVTLDIDDTFDVVHGHQQLSLFNAHYDERCFLPIHVYDTEKSRPVAVVLRPGKTPGGVEVRAHLRRLIRHIRTRWHNTRITFRGDGHYARPEAPEAPEAMAWCETNGIDYIFGLSGTKPLARKVDEAADGIRTRRAIENLPVLRGYTETRHKAKSWDRERRTVARIEATMLGLDIRFVVTSLDVGSAEWIYDSLYCARGQAENLIKLHKTQLASDRTSCRSALANQVRLVLHTAAYWLMLTVRDAIPKARELATAEFATLRLRLLKLAARVVETTSRIRLAFAAACPEADLIRGLPGALLPLGP</sequence>
<evidence type="ECO:0000313" key="3">
    <source>
        <dbReference type="Proteomes" id="UP001432046"/>
    </source>
</evidence>
<reference evidence="2" key="2">
    <citation type="submission" date="2024-03" db="EMBL/GenBank/DDBJ databases">
        <authorList>
            <person name="Bromfield E.S.P."/>
            <person name="Cloutier S."/>
        </authorList>
    </citation>
    <scope>NUCLEOTIDE SEQUENCE</scope>
    <source>
        <strain evidence="2">5S5</strain>
        <plasmid evidence="2">pBs5S5b</plasmid>
    </source>
</reference>
<name>A0ABZ2PBR6_9BRAD</name>
<dbReference type="InterPro" id="IPR025668">
    <property type="entry name" value="Tnp_DDE_dom"/>
</dbReference>
<dbReference type="InterPro" id="IPR047960">
    <property type="entry name" value="Transpos_IS1380"/>
</dbReference>
<gene>
    <name evidence="2" type="ORF">WDK88_45135</name>
</gene>
<evidence type="ECO:0000259" key="1">
    <source>
        <dbReference type="Pfam" id="PF13701"/>
    </source>
</evidence>
<keyword evidence="2" id="KW-0614">Plasmid</keyword>
<protein>
    <submittedName>
        <fullName evidence="2">IS1380 family transposase</fullName>
    </submittedName>
</protein>
<dbReference type="Pfam" id="PF13701">
    <property type="entry name" value="DDE_Tnp_1_4"/>
    <property type="match status" value="1"/>
</dbReference>
<accession>A0ABZ2PBR6</accession>
<dbReference type="EMBL" id="CP147712">
    <property type="protein sequence ID" value="WXC84687.1"/>
    <property type="molecule type" value="Genomic_DNA"/>
</dbReference>
<keyword evidence="3" id="KW-1185">Reference proteome</keyword>
<reference evidence="2" key="1">
    <citation type="journal article" date="2021" name="Int. J. Syst. Evol. Microbiol.">
        <title>Bradyrhizobium septentrionale sp. nov. (sv. septentrionale) and Bradyrhizobium quebecense sp. nov. (sv. septentrionale) associated with legumes native to Canada possess rearranged symbiosis genes and numerous insertion sequences.</title>
        <authorList>
            <person name="Bromfield E.S.P."/>
            <person name="Cloutier S."/>
        </authorList>
    </citation>
    <scope>NUCLEOTIDE SEQUENCE</scope>
    <source>
        <strain evidence="2">5S5</strain>
    </source>
</reference>
<feature type="domain" description="Transposase DDE" evidence="1">
    <location>
        <begin position="11"/>
        <end position="448"/>
    </location>
</feature>
<dbReference type="RefSeq" id="WP_338835108.1">
    <property type="nucleotide sequence ID" value="NZ_CP147712.1"/>
</dbReference>
<evidence type="ECO:0000313" key="2">
    <source>
        <dbReference type="EMBL" id="WXC84687.1"/>
    </source>
</evidence>
<dbReference type="NCBIfam" id="NF033539">
    <property type="entry name" value="transpos_IS1380"/>
    <property type="match status" value="1"/>
</dbReference>
<geneLocation type="plasmid" evidence="2 3">
    <name>pBs5S5b</name>
</geneLocation>